<feature type="domain" description="UspA" evidence="2">
    <location>
        <begin position="6"/>
        <end position="64"/>
    </location>
</feature>
<dbReference type="InterPro" id="IPR014729">
    <property type="entry name" value="Rossmann-like_a/b/a_fold"/>
</dbReference>
<evidence type="ECO:0000259" key="2">
    <source>
        <dbReference type="Pfam" id="PF00582"/>
    </source>
</evidence>
<organism evidence="3 4">
    <name type="scientific">Shackletoniella antarctica</name>
    <dbReference type="NCBI Taxonomy" id="268115"/>
    <lineage>
        <taxon>Bacteria</taxon>
        <taxon>Bacillati</taxon>
        <taxon>Cyanobacteriota</taxon>
        <taxon>Cyanophyceae</taxon>
        <taxon>Oculatellales</taxon>
        <taxon>Oculatellaceae</taxon>
        <taxon>Shackletoniella</taxon>
    </lineage>
</organism>
<reference evidence="4" key="1">
    <citation type="submission" date="2018-04" db="EMBL/GenBank/DDBJ databases">
        <authorList>
            <person name="Cornet L."/>
        </authorList>
    </citation>
    <scope>NUCLEOTIDE SEQUENCE [LARGE SCALE GENOMIC DNA]</scope>
</reference>
<proteinExistence type="inferred from homology"/>
<dbReference type="AlphaFoldDB" id="A0A2W4VV57"/>
<evidence type="ECO:0000313" key="3">
    <source>
        <dbReference type="EMBL" id="PZO36714.1"/>
    </source>
</evidence>
<dbReference type="Gene3D" id="3.40.50.620">
    <property type="entry name" value="HUPs"/>
    <property type="match status" value="1"/>
</dbReference>
<dbReference type="InterPro" id="IPR006016">
    <property type="entry name" value="UspA"/>
</dbReference>
<dbReference type="EMBL" id="QBMN01000136">
    <property type="protein sequence ID" value="PZO36714.1"/>
    <property type="molecule type" value="Genomic_DNA"/>
</dbReference>
<gene>
    <name evidence="3" type="ORF">DCF17_16865</name>
</gene>
<name>A0A2W4VV57_9CYAN</name>
<accession>A0A2W4VV57</accession>
<evidence type="ECO:0000313" key="4">
    <source>
        <dbReference type="Proteomes" id="UP000249081"/>
    </source>
</evidence>
<protein>
    <recommendedName>
        <fullName evidence="2">UspA domain-containing protein</fullName>
    </recommendedName>
</protein>
<dbReference type="SUPFAM" id="SSF52402">
    <property type="entry name" value="Adenine nucleotide alpha hydrolases-like"/>
    <property type="match status" value="1"/>
</dbReference>
<dbReference type="Proteomes" id="UP000249081">
    <property type="component" value="Unassembled WGS sequence"/>
</dbReference>
<dbReference type="InterPro" id="IPR006015">
    <property type="entry name" value="Universal_stress_UspA"/>
</dbReference>
<evidence type="ECO:0000256" key="1">
    <source>
        <dbReference type="ARBA" id="ARBA00008791"/>
    </source>
</evidence>
<dbReference type="Pfam" id="PF00582">
    <property type="entry name" value="Usp"/>
    <property type="match status" value="1"/>
</dbReference>
<sequence length="68" mass="7387">MADIGHRLIVKPEVVAETVVAMAQDHSVAEIVVGKRRDRPLEEMLLGSVSRTVLETSPLPVLVVDGQQ</sequence>
<comment type="similarity">
    <text evidence="1">Belongs to the universal stress protein A family.</text>
</comment>
<comment type="caution">
    <text evidence="3">The sequence shown here is derived from an EMBL/GenBank/DDBJ whole genome shotgun (WGS) entry which is preliminary data.</text>
</comment>
<reference evidence="3 4" key="2">
    <citation type="submission" date="2018-06" db="EMBL/GenBank/DDBJ databases">
        <title>Metagenomic assembly of (sub)arctic Cyanobacteria and their associated microbiome from non-axenic cultures.</title>
        <authorList>
            <person name="Baurain D."/>
        </authorList>
    </citation>
    <scope>NUCLEOTIDE SEQUENCE [LARGE SCALE GENOMIC DNA]</scope>
    <source>
        <strain evidence="3">ULC041bin1</strain>
    </source>
</reference>
<dbReference type="CDD" id="cd00293">
    <property type="entry name" value="USP-like"/>
    <property type="match status" value="1"/>
</dbReference>
<dbReference type="PRINTS" id="PR01438">
    <property type="entry name" value="UNVRSLSTRESS"/>
</dbReference>